<keyword evidence="2" id="KW-0808">Transferase</keyword>
<dbReference type="STRING" id="1129794.C427_2174"/>
<dbReference type="Proteomes" id="UP000011864">
    <property type="component" value="Chromosome"/>
</dbReference>
<dbReference type="SUPFAM" id="SSF52833">
    <property type="entry name" value="Thioredoxin-like"/>
    <property type="match status" value="1"/>
</dbReference>
<dbReference type="KEGG" id="gps:C427_2174"/>
<dbReference type="PROSITE" id="PS50404">
    <property type="entry name" value="GST_NTER"/>
    <property type="match status" value="1"/>
</dbReference>
<dbReference type="EMBL" id="CP003837">
    <property type="protein sequence ID" value="AGH44283.1"/>
    <property type="molecule type" value="Genomic_DNA"/>
</dbReference>
<dbReference type="GO" id="GO:0016853">
    <property type="term" value="F:isomerase activity"/>
    <property type="evidence" value="ECO:0007669"/>
    <property type="project" value="UniProtKB-KW"/>
</dbReference>
<name>M4RNU1_9ALTE</name>
<dbReference type="Pfam" id="PF13417">
    <property type="entry name" value="GST_N_3"/>
    <property type="match status" value="1"/>
</dbReference>
<dbReference type="Gene3D" id="3.40.30.10">
    <property type="entry name" value="Glutaredoxin"/>
    <property type="match status" value="1"/>
</dbReference>
<accession>M4RNU1</accession>
<dbReference type="HOGENOM" id="CLU_3120831_0_0_6"/>
<keyword evidence="2" id="KW-0413">Isomerase</keyword>
<reference evidence="2 3" key="1">
    <citation type="journal article" date="2013" name="Genome Announc.">
        <title>Complete Genome Sequence of Glaciecola psychrophila Strain 170T.</title>
        <authorList>
            <person name="Yin J."/>
            <person name="Chen J."/>
            <person name="Liu G."/>
            <person name="Yu Y."/>
            <person name="Song L."/>
            <person name="Wang X."/>
            <person name="Qu X."/>
        </authorList>
    </citation>
    <scope>NUCLEOTIDE SEQUENCE [LARGE SCALE GENOMIC DNA]</scope>
    <source>
        <strain evidence="2 3">170</strain>
    </source>
</reference>
<gene>
    <name evidence="2" type="primary">maiA</name>
    <name evidence="2" type="ORF">C427_2174</name>
</gene>
<keyword evidence="3" id="KW-1185">Reference proteome</keyword>
<dbReference type="eggNOG" id="COG0625">
    <property type="taxonomic scope" value="Bacteria"/>
</dbReference>
<protein>
    <submittedName>
        <fullName evidence="2">Maleylacetoacetate isomerase (MAAI) (Glutathione S-transferase zeta 1) (GSTZ1-1)</fullName>
    </submittedName>
</protein>
<dbReference type="InterPro" id="IPR036249">
    <property type="entry name" value="Thioredoxin-like_sf"/>
</dbReference>
<dbReference type="InterPro" id="IPR004045">
    <property type="entry name" value="Glutathione_S-Trfase_N"/>
</dbReference>
<evidence type="ECO:0000313" key="2">
    <source>
        <dbReference type="EMBL" id="AGH44283.1"/>
    </source>
</evidence>
<dbReference type="GO" id="GO:0016740">
    <property type="term" value="F:transferase activity"/>
    <property type="evidence" value="ECO:0007669"/>
    <property type="project" value="UniProtKB-KW"/>
</dbReference>
<dbReference type="PATRIC" id="fig|1129794.4.peg.2151"/>
<evidence type="ECO:0000313" key="3">
    <source>
        <dbReference type="Proteomes" id="UP000011864"/>
    </source>
</evidence>
<evidence type="ECO:0000259" key="1">
    <source>
        <dbReference type="PROSITE" id="PS50404"/>
    </source>
</evidence>
<sequence length="50" mass="5901">MKLYSYYRSSAAYRVRIALNLKQIEHSIEPINLLKKNIKALNTQRNNHKG</sequence>
<proteinExistence type="predicted"/>
<dbReference type="AlphaFoldDB" id="M4RNU1"/>
<organism evidence="2 3">
    <name type="scientific">Paraglaciecola psychrophila 170</name>
    <dbReference type="NCBI Taxonomy" id="1129794"/>
    <lineage>
        <taxon>Bacteria</taxon>
        <taxon>Pseudomonadati</taxon>
        <taxon>Pseudomonadota</taxon>
        <taxon>Gammaproteobacteria</taxon>
        <taxon>Alteromonadales</taxon>
        <taxon>Alteromonadaceae</taxon>
        <taxon>Paraglaciecola</taxon>
    </lineage>
</organism>
<feature type="domain" description="GST N-terminal" evidence="1">
    <location>
        <begin position="1"/>
        <end position="50"/>
    </location>
</feature>